<dbReference type="GO" id="GO:0005829">
    <property type="term" value="C:cytosol"/>
    <property type="evidence" value="ECO:0007669"/>
    <property type="project" value="TreeGrafter"/>
</dbReference>
<evidence type="ECO:0000259" key="5">
    <source>
        <dbReference type="PROSITE" id="PS50931"/>
    </source>
</evidence>
<dbReference type="RefSeq" id="WP_150375231.1">
    <property type="nucleotide sequence ID" value="NZ_CP044067.1"/>
</dbReference>
<dbReference type="InterPro" id="IPR000847">
    <property type="entry name" value="LysR_HTH_N"/>
</dbReference>
<evidence type="ECO:0000256" key="2">
    <source>
        <dbReference type="ARBA" id="ARBA00023015"/>
    </source>
</evidence>
<dbReference type="InterPro" id="IPR005119">
    <property type="entry name" value="LysR_subst-bd"/>
</dbReference>
<dbReference type="GO" id="GO:0003677">
    <property type="term" value="F:DNA binding"/>
    <property type="evidence" value="ECO:0007669"/>
    <property type="project" value="UniProtKB-KW"/>
</dbReference>
<dbReference type="Pfam" id="PF03466">
    <property type="entry name" value="LysR_substrate"/>
    <property type="match status" value="1"/>
</dbReference>
<feature type="domain" description="HTH lysR-type" evidence="5">
    <location>
        <begin position="16"/>
        <end position="73"/>
    </location>
</feature>
<reference evidence="6 7" key="1">
    <citation type="submission" date="2019-09" db="EMBL/GenBank/DDBJ databases">
        <title>FDA dAtabase for Regulatory Grade micrObial Sequences (FDA-ARGOS): Supporting development and validation of Infectious Disease Dx tests.</title>
        <authorList>
            <person name="Sciortino C."/>
            <person name="Tallon L."/>
            <person name="Sadzewicz L."/>
            <person name="Vavikolanu K."/>
            <person name="Mehta A."/>
            <person name="Aluvathingal J."/>
            <person name="Nadendla S."/>
            <person name="Nandy P."/>
            <person name="Geyer C."/>
            <person name="Yan Y."/>
            <person name="Sichtig H."/>
        </authorList>
    </citation>
    <scope>NUCLEOTIDE SEQUENCE [LARGE SCALE GENOMIC DNA]</scope>
    <source>
        <strain evidence="6 7">FDAARGOS_664</strain>
    </source>
</reference>
<evidence type="ECO:0000256" key="3">
    <source>
        <dbReference type="ARBA" id="ARBA00023125"/>
    </source>
</evidence>
<dbReference type="AlphaFoldDB" id="A0A5P2HAR1"/>
<keyword evidence="3" id="KW-0238">DNA-binding</keyword>
<gene>
    <name evidence="6" type="ORF">FOB72_24365</name>
</gene>
<dbReference type="Gene3D" id="1.10.10.10">
    <property type="entry name" value="Winged helix-like DNA-binding domain superfamily/Winged helix DNA-binding domain"/>
    <property type="match status" value="1"/>
</dbReference>
<proteinExistence type="inferred from homology"/>
<dbReference type="InterPro" id="IPR036390">
    <property type="entry name" value="WH_DNA-bd_sf"/>
</dbReference>
<comment type="similarity">
    <text evidence="1">Belongs to the LysR transcriptional regulatory family.</text>
</comment>
<keyword evidence="2" id="KW-0805">Transcription regulation</keyword>
<dbReference type="PROSITE" id="PS50931">
    <property type="entry name" value="HTH_LYSR"/>
    <property type="match status" value="1"/>
</dbReference>
<evidence type="ECO:0000313" key="6">
    <source>
        <dbReference type="EMBL" id="QET05172.1"/>
    </source>
</evidence>
<dbReference type="SUPFAM" id="SSF53850">
    <property type="entry name" value="Periplasmic binding protein-like II"/>
    <property type="match status" value="1"/>
</dbReference>
<sequence>MRSTPLPSLATIASRLRLKQLRLLIALDNHGSLHKAADEIAISQPGATKALREIEDILGMALFERQPKGLVANELGQCVTRYARLIYSDLEHLHAEITAIAHGHGGHLAVGVIMGAIPLLTRAIAALRAEQPHLSVEIIENTSATLLALLDEGRIDLALCRCGVSRRPGAYECMALEMEPLAVVAAPSHRLAGAAALELADLAGLPWMAYPVNTPMRNTLERELGDAGIDLPRYPLETASAFAMLTMLQETPDLVAVMPRAVAEFGERFGMLVRLPVPMRALEDPYGVITRTGAQLSPGARLLIDALRAHRTAPLPDDDAA</sequence>
<name>A0A5P2HAR1_9BURK</name>
<evidence type="ECO:0000313" key="7">
    <source>
        <dbReference type="Proteomes" id="UP000322822"/>
    </source>
</evidence>
<keyword evidence="4" id="KW-0804">Transcription</keyword>
<accession>A0A5P2HAR1</accession>
<dbReference type="InterPro" id="IPR036388">
    <property type="entry name" value="WH-like_DNA-bd_sf"/>
</dbReference>
<dbReference type="PANTHER" id="PTHR30419">
    <property type="entry name" value="HTH-TYPE TRANSCRIPTIONAL REGULATOR YBHD"/>
    <property type="match status" value="1"/>
</dbReference>
<dbReference type="SUPFAM" id="SSF46785">
    <property type="entry name" value="Winged helix' DNA-binding domain"/>
    <property type="match status" value="1"/>
</dbReference>
<dbReference type="Pfam" id="PF00126">
    <property type="entry name" value="HTH_1"/>
    <property type="match status" value="1"/>
</dbReference>
<dbReference type="Proteomes" id="UP000322822">
    <property type="component" value="Chromosome 2"/>
</dbReference>
<evidence type="ECO:0000256" key="1">
    <source>
        <dbReference type="ARBA" id="ARBA00009437"/>
    </source>
</evidence>
<dbReference type="Gene3D" id="3.40.190.290">
    <property type="match status" value="1"/>
</dbReference>
<dbReference type="PRINTS" id="PR00039">
    <property type="entry name" value="HTHLYSR"/>
</dbReference>
<dbReference type="PANTHER" id="PTHR30419:SF8">
    <property type="entry name" value="NITROGEN ASSIMILATION TRANSCRIPTIONAL ACTIVATOR-RELATED"/>
    <property type="match status" value="1"/>
</dbReference>
<dbReference type="EMBL" id="CP044067">
    <property type="protein sequence ID" value="QET05172.1"/>
    <property type="molecule type" value="Genomic_DNA"/>
</dbReference>
<evidence type="ECO:0000256" key="4">
    <source>
        <dbReference type="ARBA" id="ARBA00023163"/>
    </source>
</evidence>
<dbReference type="OrthoDB" id="9133980at2"/>
<dbReference type="InterPro" id="IPR050950">
    <property type="entry name" value="HTH-type_LysR_regulators"/>
</dbReference>
<dbReference type="GO" id="GO:0003700">
    <property type="term" value="F:DNA-binding transcription factor activity"/>
    <property type="evidence" value="ECO:0007669"/>
    <property type="project" value="InterPro"/>
</dbReference>
<organism evidence="6 7">
    <name type="scientific">Cupriavidus pauculus</name>
    <dbReference type="NCBI Taxonomy" id="82633"/>
    <lineage>
        <taxon>Bacteria</taxon>
        <taxon>Pseudomonadati</taxon>
        <taxon>Pseudomonadota</taxon>
        <taxon>Betaproteobacteria</taxon>
        <taxon>Burkholderiales</taxon>
        <taxon>Burkholderiaceae</taxon>
        <taxon>Cupriavidus</taxon>
    </lineage>
</organism>
<protein>
    <submittedName>
        <fullName evidence="6">LysR family transcriptional regulator</fullName>
    </submittedName>
</protein>